<sequence>MANTLKHTPVADIPAIHDKLHTTFKSGVTRPLEWRKQQLRQLARMFYENKDAIVHTLHLDLRKPDQEAALMEVLGIIKGAKFALDHIDEWVKPTKPTVEQSRAGWNCTIHTVPKGVICLISPWNFPWVLTFKPLAGAIAAGCAVVLKPSEVTAHSAALMAELVPKYLDPSAFVVINGAVPETTAMLNLRWDHIFYTGGVAVGRIIAAAAAKFVTPLTLELGGKSPVIIDEGIDLDLAARRILNGRAVNAGQLCVSPDYSIVLRSVFPSFLEALTRANDVLFPDGPFHPDAKWAKIVNERHADRLFNLLKGTKGKVYFGGKHQKLEDGVQIEPTVVVDVGLDDPLMEEEIFGPILPVLVAENLDEAISIINSLPKPLVIYPFTDNPMTKERILSETNSGNISFNDVTSILGFDELPFGGQGDSGYGSWHGHYTYKIFSQERVSIDVPASEETALEIRYRPYTKEKYEALSGAVQHMYQSLQQ</sequence>
<protein>
    <submittedName>
        <fullName evidence="1">Aldehyde dehydrogenase</fullName>
    </submittedName>
</protein>
<gene>
    <name evidence="1" type="ORF">BDY19DRAFT_888994</name>
</gene>
<comment type="caution">
    <text evidence="1">The sequence shown here is derived from an EMBL/GenBank/DDBJ whole genome shotgun (WGS) entry which is preliminary data.</text>
</comment>
<dbReference type="Proteomes" id="UP001055072">
    <property type="component" value="Unassembled WGS sequence"/>
</dbReference>
<dbReference type="EMBL" id="MU274909">
    <property type="protein sequence ID" value="KAI0089847.1"/>
    <property type="molecule type" value="Genomic_DNA"/>
</dbReference>
<name>A0ACB8U6B3_9APHY</name>
<keyword evidence="2" id="KW-1185">Reference proteome</keyword>
<proteinExistence type="predicted"/>
<organism evidence="1 2">
    <name type="scientific">Irpex rosettiformis</name>
    <dbReference type="NCBI Taxonomy" id="378272"/>
    <lineage>
        <taxon>Eukaryota</taxon>
        <taxon>Fungi</taxon>
        <taxon>Dikarya</taxon>
        <taxon>Basidiomycota</taxon>
        <taxon>Agaricomycotina</taxon>
        <taxon>Agaricomycetes</taxon>
        <taxon>Polyporales</taxon>
        <taxon>Irpicaceae</taxon>
        <taxon>Irpex</taxon>
    </lineage>
</organism>
<accession>A0ACB8U6B3</accession>
<evidence type="ECO:0000313" key="2">
    <source>
        <dbReference type="Proteomes" id="UP001055072"/>
    </source>
</evidence>
<evidence type="ECO:0000313" key="1">
    <source>
        <dbReference type="EMBL" id="KAI0089847.1"/>
    </source>
</evidence>
<reference evidence="1" key="1">
    <citation type="journal article" date="2021" name="Environ. Microbiol.">
        <title>Gene family expansions and transcriptome signatures uncover fungal adaptations to wood decay.</title>
        <authorList>
            <person name="Hage H."/>
            <person name="Miyauchi S."/>
            <person name="Viragh M."/>
            <person name="Drula E."/>
            <person name="Min B."/>
            <person name="Chaduli D."/>
            <person name="Navarro D."/>
            <person name="Favel A."/>
            <person name="Norest M."/>
            <person name="Lesage-Meessen L."/>
            <person name="Balint B."/>
            <person name="Merenyi Z."/>
            <person name="de Eugenio L."/>
            <person name="Morin E."/>
            <person name="Martinez A.T."/>
            <person name="Baldrian P."/>
            <person name="Stursova M."/>
            <person name="Martinez M.J."/>
            <person name="Novotny C."/>
            <person name="Magnuson J.K."/>
            <person name="Spatafora J.W."/>
            <person name="Maurice S."/>
            <person name="Pangilinan J."/>
            <person name="Andreopoulos W."/>
            <person name="LaButti K."/>
            <person name="Hundley H."/>
            <person name="Na H."/>
            <person name="Kuo A."/>
            <person name="Barry K."/>
            <person name="Lipzen A."/>
            <person name="Henrissat B."/>
            <person name="Riley R."/>
            <person name="Ahrendt S."/>
            <person name="Nagy L.G."/>
            <person name="Grigoriev I.V."/>
            <person name="Martin F."/>
            <person name="Rosso M.N."/>
        </authorList>
    </citation>
    <scope>NUCLEOTIDE SEQUENCE</scope>
    <source>
        <strain evidence="1">CBS 384.51</strain>
    </source>
</reference>